<evidence type="ECO:0000313" key="2">
    <source>
        <dbReference type="EMBL" id="WZF88530.1"/>
    </source>
</evidence>
<name>A0ABZ2W2A5_9GAMM</name>
<proteinExistence type="predicted"/>
<evidence type="ECO:0000256" key="1">
    <source>
        <dbReference type="SAM" id="MobiDB-lite"/>
    </source>
</evidence>
<dbReference type="EMBL" id="CP101118">
    <property type="protein sequence ID" value="WZF88530.1"/>
    <property type="molecule type" value="Genomic_DNA"/>
</dbReference>
<organism evidence="2 3">
    <name type="scientific">Marinobacter metalliresistant</name>
    <dbReference type="NCBI Taxonomy" id="2961995"/>
    <lineage>
        <taxon>Bacteria</taxon>
        <taxon>Pseudomonadati</taxon>
        <taxon>Pseudomonadota</taxon>
        <taxon>Gammaproteobacteria</taxon>
        <taxon>Pseudomonadales</taxon>
        <taxon>Marinobacteraceae</taxon>
        <taxon>Marinobacter</taxon>
    </lineage>
</organism>
<feature type="region of interest" description="Disordered" evidence="1">
    <location>
        <begin position="1"/>
        <end position="21"/>
    </location>
</feature>
<feature type="compositionally biased region" description="Polar residues" evidence="1">
    <location>
        <begin position="1"/>
        <end position="20"/>
    </location>
</feature>
<evidence type="ECO:0000313" key="3">
    <source>
        <dbReference type="Proteomes" id="UP001475781"/>
    </source>
</evidence>
<reference evidence="2 3" key="1">
    <citation type="submission" date="2022-07" db="EMBL/GenBank/DDBJ databases">
        <title>A copper resistant bacterium isolated from sediment samples of deep sea hydrothermal areas.</title>
        <authorList>
            <person name="Zeng X."/>
        </authorList>
    </citation>
    <scope>NUCLEOTIDE SEQUENCE [LARGE SCALE GENOMIC DNA]</scope>
    <source>
        <strain evidence="3">CuT 6</strain>
    </source>
</reference>
<protein>
    <submittedName>
        <fullName evidence="2">Uncharacterized protein</fullName>
    </submittedName>
</protein>
<dbReference type="Proteomes" id="UP001475781">
    <property type="component" value="Chromosome"/>
</dbReference>
<accession>A0ABZ2W2A5</accession>
<dbReference type="RefSeq" id="WP_341581582.1">
    <property type="nucleotide sequence ID" value="NZ_CP101118.1"/>
</dbReference>
<gene>
    <name evidence="2" type="ORF">NLK58_19865</name>
</gene>
<keyword evidence="3" id="KW-1185">Reference proteome</keyword>
<sequence length="87" mass="9359">MAIDSSGTQCMSPNTTSSPLSKIKYRDGEILNQGGTKLIVQTGGSNIMTLESPYFGGGSYQFFRDDDLEKAAIECQEAMANLDATIQ</sequence>